<accession>A0ABP3XUS0</accession>
<dbReference type="InterPro" id="IPR015018">
    <property type="entry name" value="DUF1905"/>
</dbReference>
<dbReference type="InterPro" id="IPR037079">
    <property type="entry name" value="AF2212/PG0164-like_sf"/>
</dbReference>
<evidence type="ECO:0000313" key="1">
    <source>
        <dbReference type="EMBL" id="GAA0872103.1"/>
    </source>
</evidence>
<keyword evidence="2" id="KW-1185">Reference proteome</keyword>
<dbReference type="Pfam" id="PF13376">
    <property type="entry name" value="OmdA"/>
    <property type="match status" value="1"/>
</dbReference>
<name>A0ABP3XUS0_9FLAO</name>
<dbReference type="EMBL" id="BAAAFG010000013">
    <property type="protein sequence ID" value="GAA0872103.1"/>
    <property type="molecule type" value="Genomic_DNA"/>
</dbReference>
<evidence type="ECO:0008006" key="3">
    <source>
        <dbReference type="Google" id="ProtNLM"/>
    </source>
</evidence>
<organism evidence="1 2">
    <name type="scientific">Gangjinia marincola</name>
    <dbReference type="NCBI Taxonomy" id="578463"/>
    <lineage>
        <taxon>Bacteria</taxon>
        <taxon>Pseudomonadati</taxon>
        <taxon>Bacteroidota</taxon>
        <taxon>Flavobacteriia</taxon>
        <taxon>Flavobacteriales</taxon>
        <taxon>Flavobacteriaceae</taxon>
        <taxon>Gangjinia</taxon>
    </lineage>
</organism>
<evidence type="ECO:0000313" key="2">
    <source>
        <dbReference type="Proteomes" id="UP001500507"/>
    </source>
</evidence>
<dbReference type="Gene3D" id="2.40.30.100">
    <property type="entry name" value="AF2212/PG0164-like"/>
    <property type="match status" value="1"/>
</dbReference>
<protein>
    <recommendedName>
        <fullName evidence="3">DUF1905 domain-containing protein</fullName>
    </recommendedName>
</protein>
<dbReference type="Proteomes" id="UP001500507">
    <property type="component" value="Unassembled WGS sequence"/>
</dbReference>
<reference evidence="2" key="1">
    <citation type="journal article" date="2019" name="Int. J. Syst. Evol. Microbiol.">
        <title>The Global Catalogue of Microorganisms (GCM) 10K type strain sequencing project: providing services to taxonomists for standard genome sequencing and annotation.</title>
        <authorList>
            <consortium name="The Broad Institute Genomics Platform"/>
            <consortium name="The Broad Institute Genome Sequencing Center for Infectious Disease"/>
            <person name="Wu L."/>
            <person name="Ma J."/>
        </authorList>
    </citation>
    <scope>NUCLEOTIDE SEQUENCE [LARGE SCALE GENOMIC DNA]</scope>
    <source>
        <strain evidence="2">JCM 16082</strain>
    </source>
</reference>
<sequence length="161" mass="19064">MLKTDSFQLQLFNTYTLIFPQEIIQPFLDQKQQRVKVNASFGEKHIEFYGALQKRKGEYRMMFSKAKQKELGIEIGDTLTLQLFEDTSKYGVEMPEEFEAVLMSDHEAYELFESLTDGFKRSLIYYILRQKGEQKRVDKALIITENLKRGIRDRREITKAF</sequence>
<dbReference type="Pfam" id="PF08922">
    <property type="entry name" value="DUF1905"/>
    <property type="match status" value="1"/>
</dbReference>
<comment type="caution">
    <text evidence="1">The sequence shown here is derived from an EMBL/GenBank/DDBJ whole genome shotgun (WGS) entry which is preliminary data.</text>
</comment>
<gene>
    <name evidence="1" type="ORF">GCM10009117_12500</name>
</gene>
<proteinExistence type="predicted"/>
<dbReference type="RefSeq" id="WP_343764945.1">
    <property type="nucleotide sequence ID" value="NZ_BAAAFG010000013.1"/>
</dbReference>